<accession>A0AAJ0BVA6</accession>
<evidence type="ECO:0000313" key="4">
    <source>
        <dbReference type="EMBL" id="KAK1764642.1"/>
    </source>
</evidence>
<evidence type="ECO:0000256" key="1">
    <source>
        <dbReference type="PROSITE-ProRule" id="PRU00723"/>
    </source>
</evidence>
<sequence>MPARPHYFLVRPGVKKQTSSGLILEPGPIVPLIAVDQLPKWLDIIGLPRELRLEQTVGLSNLGNVARDEDTYEVKIADTGHGQHSLPYMTQTPRATAGATGGPERAPSGPEHAAAGGGHTAATNPAQAVHPAERILAHVSPPPPLGASFSSSSSSSRPQDLSPGANQTPKPNPNPNTHLSPSPPPPTKPNKQPTTLTPSGPSPGHPTKPPFHPSQFCRHWCHHGTCKWGLACRYRHAMPTTVGGLASVGLRDFPAWWTAAMGLALSSSSSGAGVGSAGGGYDVRMAARMGMFGGRRGREVMRVGMGYGPRREREKAAREAREVRERAALDRGRGIVGEADAALAAGSGGKVTVLDGGGIAGGGASRGTQTVPEADKERREGAMAQTQPAVQEEPEKLVDV</sequence>
<feature type="zinc finger region" description="C3H1-type" evidence="1">
    <location>
        <begin position="211"/>
        <end position="239"/>
    </location>
</feature>
<feature type="domain" description="C3H1-type" evidence="3">
    <location>
        <begin position="211"/>
        <end position="239"/>
    </location>
</feature>
<reference evidence="4" key="1">
    <citation type="submission" date="2023-06" db="EMBL/GenBank/DDBJ databases">
        <title>Genome-scale phylogeny and comparative genomics of the fungal order Sordariales.</title>
        <authorList>
            <consortium name="Lawrence Berkeley National Laboratory"/>
            <person name="Hensen N."/>
            <person name="Bonometti L."/>
            <person name="Westerberg I."/>
            <person name="Brannstrom I.O."/>
            <person name="Guillou S."/>
            <person name="Cros-Aarteil S."/>
            <person name="Calhoun S."/>
            <person name="Haridas S."/>
            <person name="Kuo A."/>
            <person name="Mondo S."/>
            <person name="Pangilinan J."/>
            <person name="Riley R."/>
            <person name="Labutti K."/>
            <person name="Andreopoulos B."/>
            <person name="Lipzen A."/>
            <person name="Chen C."/>
            <person name="Yanf M."/>
            <person name="Daum C."/>
            <person name="Ng V."/>
            <person name="Clum A."/>
            <person name="Steindorff A."/>
            <person name="Ohm R."/>
            <person name="Martin F."/>
            <person name="Silar P."/>
            <person name="Natvig D."/>
            <person name="Lalanne C."/>
            <person name="Gautier V."/>
            <person name="Ament-Velasquez S.L."/>
            <person name="Kruys A."/>
            <person name="Hutchinson M.I."/>
            <person name="Powell A.J."/>
            <person name="Barry K."/>
            <person name="Miller A.N."/>
            <person name="Grigoriev I.V."/>
            <person name="Debuchy R."/>
            <person name="Gladieux P."/>
            <person name="Thoren M.H."/>
            <person name="Johannesson H."/>
        </authorList>
    </citation>
    <scope>NUCLEOTIDE SEQUENCE</scope>
    <source>
        <strain evidence="4">8032-3</strain>
    </source>
</reference>
<evidence type="ECO:0000259" key="3">
    <source>
        <dbReference type="PROSITE" id="PS50103"/>
    </source>
</evidence>
<proteinExistence type="predicted"/>
<feature type="region of interest" description="Disordered" evidence="2">
    <location>
        <begin position="137"/>
        <end position="210"/>
    </location>
</feature>
<dbReference type="EMBL" id="MU839019">
    <property type="protein sequence ID" value="KAK1764642.1"/>
    <property type="molecule type" value="Genomic_DNA"/>
</dbReference>
<keyword evidence="1" id="KW-0862">Zinc</keyword>
<dbReference type="RefSeq" id="XP_060280855.1">
    <property type="nucleotide sequence ID" value="XM_060431792.1"/>
</dbReference>
<dbReference type="GO" id="GO:0008270">
    <property type="term" value="F:zinc ion binding"/>
    <property type="evidence" value="ECO:0007669"/>
    <property type="project" value="UniProtKB-KW"/>
</dbReference>
<gene>
    <name evidence="4" type="ORF">QBC33DRAFT_594712</name>
</gene>
<dbReference type="InterPro" id="IPR000571">
    <property type="entry name" value="Znf_CCCH"/>
</dbReference>
<comment type="caution">
    <text evidence="4">The sequence shown here is derived from an EMBL/GenBank/DDBJ whole genome shotgun (WGS) entry which is preliminary data.</text>
</comment>
<protein>
    <recommendedName>
        <fullName evidence="3">C3H1-type domain-containing protein</fullName>
    </recommendedName>
</protein>
<name>A0AAJ0BVA6_9PEZI</name>
<feature type="region of interest" description="Disordered" evidence="2">
    <location>
        <begin position="82"/>
        <end position="125"/>
    </location>
</feature>
<feature type="compositionally biased region" description="Low complexity" evidence="2">
    <location>
        <begin position="146"/>
        <end position="180"/>
    </location>
</feature>
<dbReference type="GeneID" id="85314979"/>
<feature type="compositionally biased region" description="Pro residues" evidence="2">
    <location>
        <begin position="200"/>
        <end position="210"/>
    </location>
</feature>
<keyword evidence="1" id="KW-0863">Zinc-finger</keyword>
<dbReference type="PROSITE" id="PS50103">
    <property type="entry name" value="ZF_C3H1"/>
    <property type="match status" value="1"/>
</dbReference>
<dbReference type="AlphaFoldDB" id="A0AAJ0BVA6"/>
<evidence type="ECO:0000313" key="5">
    <source>
        <dbReference type="Proteomes" id="UP001244011"/>
    </source>
</evidence>
<keyword evidence="1" id="KW-0479">Metal-binding</keyword>
<organism evidence="4 5">
    <name type="scientific">Phialemonium atrogriseum</name>
    <dbReference type="NCBI Taxonomy" id="1093897"/>
    <lineage>
        <taxon>Eukaryota</taxon>
        <taxon>Fungi</taxon>
        <taxon>Dikarya</taxon>
        <taxon>Ascomycota</taxon>
        <taxon>Pezizomycotina</taxon>
        <taxon>Sordariomycetes</taxon>
        <taxon>Sordariomycetidae</taxon>
        <taxon>Cephalothecales</taxon>
        <taxon>Cephalothecaceae</taxon>
        <taxon>Phialemonium</taxon>
    </lineage>
</organism>
<keyword evidence="5" id="KW-1185">Reference proteome</keyword>
<feature type="region of interest" description="Disordered" evidence="2">
    <location>
        <begin position="358"/>
        <end position="400"/>
    </location>
</feature>
<feature type="compositionally biased region" description="Low complexity" evidence="2">
    <location>
        <begin position="189"/>
        <end position="199"/>
    </location>
</feature>
<evidence type="ECO:0000256" key="2">
    <source>
        <dbReference type="SAM" id="MobiDB-lite"/>
    </source>
</evidence>
<dbReference type="Proteomes" id="UP001244011">
    <property type="component" value="Unassembled WGS sequence"/>
</dbReference>